<name>A0A381W4M3_9ZZZZ</name>
<dbReference type="SUPFAM" id="SSF52922">
    <property type="entry name" value="TK C-terminal domain-like"/>
    <property type="match status" value="1"/>
</dbReference>
<accession>A0A381W4M3</accession>
<evidence type="ECO:0000256" key="1">
    <source>
        <dbReference type="ARBA" id="ARBA00001964"/>
    </source>
</evidence>
<dbReference type="InterPro" id="IPR029061">
    <property type="entry name" value="THDP-binding"/>
</dbReference>
<evidence type="ECO:0000256" key="3">
    <source>
        <dbReference type="ARBA" id="ARBA00023052"/>
    </source>
</evidence>
<feature type="domain" description="Transketolase-like pyrimidine-binding" evidence="4">
    <location>
        <begin position="1"/>
        <end position="163"/>
    </location>
</feature>
<dbReference type="Pfam" id="PF02780">
    <property type="entry name" value="Transketolase_C"/>
    <property type="match status" value="1"/>
</dbReference>
<dbReference type="Gene3D" id="3.40.50.970">
    <property type="match status" value="1"/>
</dbReference>
<dbReference type="InterPro" id="IPR005475">
    <property type="entry name" value="Transketolase-like_Pyr-bd"/>
</dbReference>
<evidence type="ECO:0000256" key="2">
    <source>
        <dbReference type="ARBA" id="ARBA00007131"/>
    </source>
</evidence>
<sequence length="302" mass="33541">MRTAFIETLTQLAKKDDTVFLITPDMGYSVLEKFRDEFPNQFLNSGIAEQNTISVAAGLASSGYTVFVYSIIPFVTMRCFEQVRLDLAYNNTNVKLVGIGAGLTYGSLGASHHAIEDIAIMRSIPNMTVLCPGDPIETRELVKRSYEKNGPVYIRLGKNGEANIHDANTRIEIGKSIEITQGTDFALITTSNTLELGKQWTDEWKNENLSVSLISMPSIKPFDNSKINELLSKQIPILTLEEHNVIGGLGSAVAEIIATSEKSVPFKRIGINDVFSHYVGSHNYQRKMINFNEKPSVDFLKK</sequence>
<dbReference type="CDD" id="cd07033">
    <property type="entry name" value="TPP_PYR_DXS_TK_like"/>
    <property type="match status" value="1"/>
</dbReference>
<dbReference type="PANTHER" id="PTHR43825">
    <property type="entry name" value="PYRUVATE DEHYDROGENASE E1 COMPONENT"/>
    <property type="match status" value="1"/>
</dbReference>
<reference evidence="5" key="1">
    <citation type="submission" date="2018-05" db="EMBL/GenBank/DDBJ databases">
        <authorList>
            <person name="Lanie J.A."/>
            <person name="Ng W.-L."/>
            <person name="Kazmierczak K.M."/>
            <person name="Andrzejewski T.M."/>
            <person name="Davidsen T.M."/>
            <person name="Wayne K.J."/>
            <person name="Tettelin H."/>
            <person name="Glass J.I."/>
            <person name="Rusch D."/>
            <person name="Podicherti R."/>
            <person name="Tsui H.-C.T."/>
            <person name="Winkler M.E."/>
        </authorList>
    </citation>
    <scope>NUCLEOTIDE SEQUENCE</scope>
</reference>
<keyword evidence="3" id="KW-0786">Thiamine pyrophosphate</keyword>
<protein>
    <recommendedName>
        <fullName evidence="4">Transketolase-like pyrimidine-binding domain-containing protein</fullName>
    </recommendedName>
</protein>
<comment type="cofactor">
    <cofactor evidence="1">
        <name>thiamine diphosphate</name>
        <dbReference type="ChEBI" id="CHEBI:58937"/>
    </cofactor>
</comment>
<dbReference type="PANTHER" id="PTHR43825:SF5">
    <property type="entry name" value="HYPOTHETICAL TRANSKETOLASE FAMILY PROTEIN"/>
    <property type="match status" value="1"/>
</dbReference>
<comment type="similarity">
    <text evidence="2">Belongs to the transketolase family.</text>
</comment>
<dbReference type="SUPFAM" id="SSF52518">
    <property type="entry name" value="Thiamin diphosphate-binding fold (THDP-binding)"/>
    <property type="match status" value="1"/>
</dbReference>
<dbReference type="InterPro" id="IPR051157">
    <property type="entry name" value="PDH/Transketolase"/>
</dbReference>
<dbReference type="FunFam" id="3.40.50.970:FF:000129">
    <property type="entry name" value="Transketolase"/>
    <property type="match status" value="1"/>
</dbReference>
<organism evidence="5">
    <name type="scientific">marine metagenome</name>
    <dbReference type="NCBI Taxonomy" id="408172"/>
    <lineage>
        <taxon>unclassified sequences</taxon>
        <taxon>metagenomes</taxon>
        <taxon>ecological metagenomes</taxon>
    </lineage>
</organism>
<proteinExistence type="inferred from homology"/>
<gene>
    <name evidence="5" type="ORF">METZ01_LOCUS99697</name>
</gene>
<dbReference type="Gene3D" id="3.40.50.920">
    <property type="match status" value="1"/>
</dbReference>
<evidence type="ECO:0000259" key="4">
    <source>
        <dbReference type="SMART" id="SM00861"/>
    </source>
</evidence>
<dbReference type="EMBL" id="UINC01010538">
    <property type="protein sequence ID" value="SVA46843.1"/>
    <property type="molecule type" value="Genomic_DNA"/>
</dbReference>
<dbReference type="AlphaFoldDB" id="A0A381W4M3"/>
<dbReference type="InterPro" id="IPR033248">
    <property type="entry name" value="Transketolase_C"/>
</dbReference>
<dbReference type="InterPro" id="IPR009014">
    <property type="entry name" value="Transketo_C/PFOR_II"/>
</dbReference>
<evidence type="ECO:0000313" key="5">
    <source>
        <dbReference type="EMBL" id="SVA46843.1"/>
    </source>
</evidence>
<dbReference type="SMART" id="SM00861">
    <property type="entry name" value="Transket_pyr"/>
    <property type="match status" value="1"/>
</dbReference>
<dbReference type="Pfam" id="PF02779">
    <property type="entry name" value="Transket_pyr"/>
    <property type="match status" value="1"/>
</dbReference>